<name>A0A1H9MNR5_9BACI</name>
<dbReference type="InterPro" id="IPR036388">
    <property type="entry name" value="WH-like_DNA-bd_sf"/>
</dbReference>
<gene>
    <name evidence="2" type="ORF">SAMN04487944_10269</name>
</gene>
<dbReference type="EMBL" id="FOGL01000002">
    <property type="protein sequence ID" value="SER25065.1"/>
    <property type="molecule type" value="Genomic_DNA"/>
</dbReference>
<protein>
    <submittedName>
        <fullName evidence="2">RNA polymerase sigma factor, sigma-70 family</fullName>
    </submittedName>
</protein>
<accession>A0A1H9MNR5</accession>
<evidence type="ECO:0000259" key="1">
    <source>
        <dbReference type="Pfam" id="PF08281"/>
    </source>
</evidence>
<dbReference type="GO" id="GO:0006352">
    <property type="term" value="P:DNA-templated transcription initiation"/>
    <property type="evidence" value="ECO:0007669"/>
    <property type="project" value="InterPro"/>
</dbReference>
<feature type="domain" description="RNA polymerase sigma factor 70 region 4 type 2" evidence="1">
    <location>
        <begin position="19"/>
        <end position="68"/>
    </location>
</feature>
<dbReference type="Proteomes" id="UP000199687">
    <property type="component" value="Unassembled WGS sequence"/>
</dbReference>
<evidence type="ECO:0000313" key="3">
    <source>
        <dbReference type="Proteomes" id="UP000199687"/>
    </source>
</evidence>
<dbReference type="InterPro" id="IPR013249">
    <property type="entry name" value="RNA_pol_sigma70_r4_t2"/>
</dbReference>
<dbReference type="GO" id="GO:0016987">
    <property type="term" value="F:sigma factor activity"/>
    <property type="evidence" value="ECO:0007669"/>
    <property type="project" value="InterPro"/>
</dbReference>
<reference evidence="2 3" key="1">
    <citation type="submission" date="2016-10" db="EMBL/GenBank/DDBJ databases">
        <authorList>
            <person name="de Groot N.N."/>
        </authorList>
    </citation>
    <scope>NUCLEOTIDE SEQUENCE [LARGE SCALE GENOMIC DNA]</scope>
    <source>
        <strain evidence="2 3">CGMCC 1.7727</strain>
    </source>
</reference>
<dbReference type="Gene3D" id="1.10.10.10">
    <property type="entry name" value="Winged helix-like DNA-binding domain superfamily/Winged helix DNA-binding domain"/>
    <property type="match status" value="1"/>
</dbReference>
<dbReference type="InterPro" id="IPR013324">
    <property type="entry name" value="RNA_pol_sigma_r3/r4-like"/>
</dbReference>
<proteinExistence type="predicted"/>
<sequence length="82" mass="9679">MDESIEDQVVFRQLEEGISQSVSELHSEYQNVIKTKWIDGKTNKEIAKEFKSTENAIKQRLYRARKALKGKMSKWGFNDEKR</sequence>
<keyword evidence="3" id="KW-1185">Reference proteome</keyword>
<evidence type="ECO:0000313" key="2">
    <source>
        <dbReference type="EMBL" id="SER25065.1"/>
    </source>
</evidence>
<dbReference type="SUPFAM" id="SSF88659">
    <property type="entry name" value="Sigma3 and sigma4 domains of RNA polymerase sigma factors"/>
    <property type="match status" value="1"/>
</dbReference>
<dbReference type="AlphaFoldDB" id="A0A1H9MNR5"/>
<organism evidence="2 3">
    <name type="scientific">Gracilibacillus ureilyticus</name>
    <dbReference type="NCBI Taxonomy" id="531814"/>
    <lineage>
        <taxon>Bacteria</taxon>
        <taxon>Bacillati</taxon>
        <taxon>Bacillota</taxon>
        <taxon>Bacilli</taxon>
        <taxon>Bacillales</taxon>
        <taxon>Bacillaceae</taxon>
        <taxon>Gracilibacillus</taxon>
    </lineage>
</organism>
<dbReference type="GO" id="GO:0003677">
    <property type="term" value="F:DNA binding"/>
    <property type="evidence" value="ECO:0007669"/>
    <property type="project" value="InterPro"/>
</dbReference>
<dbReference type="STRING" id="531814.SAMN04487944_10269"/>
<dbReference type="Pfam" id="PF08281">
    <property type="entry name" value="Sigma70_r4_2"/>
    <property type="match status" value="1"/>
</dbReference>